<feature type="region of interest" description="Disordered" evidence="1">
    <location>
        <begin position="268"/>
        <end position="305"/>
    </location>
</feature>
<proteinExistence type="predicted"/>
<dbReference type="Proteomes" id="UP000024635">
    <property type="component" value="Unassembled WGS sequence"/>
</dbReference>
<feature type="region of interest" description="Disordered" evidence="1">
    <location>
        <begin position="70"/>
        <end position="189"/>
    </location>
</feature>
<sequence>MIQNGVSNNIEDVIAKNAIQDVVVPTAKSELGKRKKSKKDKSKENVIMAENVPGHMGQLPVEQLVDLIEGKPEQNAKKQSAKEKPEVAAEEAIQTKKERRRKSKELKEAASPSASNTATIGASQTKTGGSTAATATASVPANASQPPKMEFTVASKRVTSPGSEKRRGKGAGAERNVRCSTEDGEEEFLSADEGVASSIGDDSSVPASMVASLAINTNQPKNATASDVVLDGRNYRADDEDVTLIERQCADEQEFITVNTKKKKIVEFSGKQQQQQQQRTGSAGKEERHQRAVAERLEPARRSSVGIAAESRNTAMNSPLPSGRRPTTASLADFLDEKNSSSTSYRIETAFHVLPAREYMVLKPCNLEQDGGAKADLQGFLTLYSIAGNT</sequence>
<dbReference type="EMBL" id="JARK01001363">
    <property type="protein sequence ID" value="EYC18578.1"/>
    <property type="molecule type" value="Genomic_DNA"/>
</dbReference>
<feature type="compositionally biased region" description="Low complexity" evidence="1">
    <location>
        <begin position="121"/>
        <end position="138"/>
    </location>
</feature>
<evidence type="ECO:0000256" key="1">
    <source>
        <dbReference type="SAM" id="MobiDB-lite"/>
    </source>
</evidence>
<feature type="region of interest" description="Disordered" evidence="1">
    <location>
        <begin position="29"/>
        <end position="58"/>
    </location>
</feature>
<feature type="compositionally biased region" description="Basic and acidic residues" evidence="1">
    <location>
        <begin position="70"/>
        <end position="87"/>
    </location>
</feature>
<keyword evidence="3" id="KW-1185">Reference proteome</keyword>
<accession>A0A016UVW3</accession>
<dbReference type="OrthoDB" id="5858910at2759"/>
<dbReference type="AlphaFoldDB" id="A0A016UVW3"/>
<name>A0A016UVW3_9BILA</name>
<protein>
    <submittedName>
        <fullName evidence="2">Uncharacterized protein</fullName>
    </submittedName>
</protein>
<evidence type="ECO:0000313" key="3">
    <source>
        <dbReference type="Proteomes" id="UP000024635"/>
    </source>
</evidence>
<feature type="compositionally biased region" description="Basic and acidic residues" evidence="1">
    <location>
        <begin position="284"/>
        <end position="301"/>
    </location>
</feature>
<gene>
    <name evidence="2" type="primary">Acey_s0027.g1595</name>
    <name evidence="2" type="ORF">Y032_0027g1595</name>
</gene>
<evidence type="ECO:0000313" key="2">
    <source>
        <dbReference type="EMBL" id="EYC18578.1"/>
    </source>
</evidence>
<comment type="caution">
    <text evidence="2">The sequence shown here is derived from an EMBL/GenBank/DDBJ whole genome shotgun (WGS) entry which is preliminary data.</text>
</comment>
<organism evidence="2 3">
    <name type="scientific">Ancylostoma ceylanicum</name>
    <dbReference type="NCBI Taxonomy" id="53326"/>
    <lineage>
        <taxon>Eukaryota</taxon>
        <taxon>Metazoa</taxon>
        <taxon>Ecdysozoa</taxon>
        <taxon>Nematoda</taxon>
        <taxon>Chromadorea</taxon>
        <taxon>Rhabditida</taxon>
        <taxon>Rhabditina</taxon>
        <taxon>Rhabditomorpha</taxon>
        <taxon>Strongyloidea</taxon>
        <taxon>Ancylostomatidae</taxon>
        <taxon>Ancylostomatinae</taxon>
        <taxon>Ancylostoma</taxon>
    </lineage>
</organism>
<reference evidence="3" key="1">
    <citation type="journal article" date="2015" name="Nat. Genet.">
        <title>The genome and transcriptome of the zoonotic hookworm Ancylostoma ceylanicum identify infection-specific gene families.</title>
        <authorList>
            <person name="Schwarz E.M."/>
            <person name="Hu Y."/>
            <person name="Antoshechkin I."/>
            <person name="Miller M.M."/>
            <person name="Sternberg P.W."/>
            <person name="Aroian R.V."/>
        </authorList>
    </citation>
    <scope>NUCLEOTIDE SEQUENCE</scope>
    <source>
        <strain evidence="3">HY135</strain>
    </source>
</reference>